<evidence type="ECO:0000313" key="4">
    <source>
        <dbReference type="EMBL" id="CAJ54177.1"/>
    </source>
</evidence>
<dbReference type="InterPro" id="IPR023582">
    <property type="entry name" value="Impact"/>
</dbReference>
<dbReference type="GO" id="GO:0006446">
    <property type="term" value="P:regulation of translational initiation"/>
    <property type="evidence" value="ECO:0007669"/>
    <property type="project" value="TreeGrafter"/>
</dbReference>
<keyword evidence="4" id="KW-0031">Aminopeptidase</keyword>
<evidence type="ECO:0000259" key="3">
    <source>
        <dbReference type="Pfam" id="PF09186"/>
    </source>
</evidence>
<name>Q1MS48_LAWIP</name>
<dbReference type="HOGENOM" id="CLU_083552_0_0_7"/>
<proteinExistence type="inferred from homology"/>
<dbReference type="PANTHER" id="PTHR16301">
    <property type="entry name" value="IMPACT-RELATED"/>
    <property type="match status" value="1"/>
</dbReference>
<keyword evidence="4" id="KW-0378">Hydrolase</keyword>
<reference evidence="4 5" key="1">
    <citation type="submission" date="2005-11" db="EMBL/GenBank/DDBJ databases">
        <title>The complete genome sequence of Lawsonia intracellularis: the causative agent of proliferative enteropathy.</title>
        <authorList>
            <person name="Kaur K."/>
            <person name="Zhang Q."/>
            <person name="Beckler D."/>
            <person name="Munir S."/>
            <person name="Li L."/>
            <person name="Kinsley K."/>
            <person name="Herron L."/>
            <person name="Peterson A."/>
            <person name="May B."/>
            <person name="Singh S."/>
            <person name="Gebhart C."/>
            <person name="Kapur V."/>
        </authorList>
    </citation>
    <scope>NUCLEOTIDE SEQUENCE [LARGE SCALE GENOMIC DNA]</scope>
    <source>
        <strain evidence="4 5">PHE/MN1-00</strain>
    </source>
</reference>
<dbReference type="Pfam" id="PF01205">
    <property type="entry name" value="Impact_N"/>
    <property type="match status" value="1"/>
</dbReference>
<dbReference type="RefSeq" id="WP_011526204.1">
    <property type="nucleotide sequence ID" value="NC_008011.1"/>
</dbReference>
<dbReference type="NCBIfam" id="TIGR00257">
    <property type="entry name" value="IMPACT_YIGZ"/>
    <property type="match status" value="1"/>
</dbReference>
<dbReference type="InterPro" id="IPR036956">
    <property type="entry name" value="Impact_N_sf"/>
</dbReference>
<dbReference type="STRING" id="363253.LI0121"/>
<dbReference type="InterPro" id="IPR015796">
    <property type="entry name" value="Impact_YigZ-like"/>
</dbReference>
<keyword evidence="5" id="KW-1185">Reference proteome</keyword>
<dbReference type="OrthoDB" id="9813771at2"/>
<dbReference type="Gene3D" id="3.30.230.30">
    <property type="entry name" value="Impact, N-terminal domain"/>
    <property type="match status" value="1"/>
</dbReference>
<sequence>MSLSYFIPNINLTDIHRREMTVRQSRFIISIAHTPTVETAKNFIEKLKYEFSNASHHCWAFIAGAPEKTIYTGYSDAGEPHGTAGRPMMNILIHKKIGEITAIITRYFGGIKLGKGGLMRAYQQTIQLGLEELPLKKMAISTTLEVVLSYEHISSFLHLLQQFHCIIINELFTSDVTYVISIQNEYIQSFQNELTNLTSGTVLITQLLGKDIIDYSHS</sequence>
<dbReference type="PROSITE" id="PS00910">
    <property type="entry name" value="UPF0029"/>
    <property type="match status" value="1"/>
</dbReference>
<dbReference type="KEGG" id="lip:LI0121"/>
<feature type="domain" description="Impact N-terminal" evidence="2">
    <location>
        <begin position="23"/>
        <end position="127"/>
    </location>
</feature>
<dbReference type="InterPro" id="IPR020569">
    <property type="entry name" value="UPF0029_Impact_CS"/>
</dbReference>
<dbReference type="Gene3D" id="3.30.70.240">
    <property type="match status" value="1"/>
</dbReference>
<evidence type="ECO:0000259" key="2">
    <source>
        <dbReference type="Pfam" id="PF01205"/>
    </source>
</evidence>
<comment type="similarity">
    <text evidence="1">Belongs to the IMPACT family.</text>
</comment>
<dbReference type="EMBL" id="AM180252">
    <property type="protein sequence ID" value="CAJ54177.1"/>
    <property type="molecule type" value="Genomic_DNA"/>
</dbReference>
<dbReference type="InterPro" id="IPR035647">
    <property type="entry name" value="EFG_III/V"/>
</dbReference>
<dbReference type="InterPro" id="IPR015269">
    <property type="entry name" value="UPF0029_Impact_C"/>
</dbReference>
<dbReference type="InterPro" id="IPR001498">
    <property type="entry name" value="Impact_N"/>
</dbReference>
<feature type="domain" description="UPF0029" evidence="3">
    <location>
        <begin position="147"/>
        <end position="200"/>
    </location>
</feature>
<dbReference type="SUPFAM" id="SSF54211">
    <property type="entry name" value="Ribosomal protein S5 domain 2-like"/>
    <property type="match status" value="1"/>
</dbReference>
<dbReference type="Pfam" id="PF09186">
    <property type="entry name" value="DUF1949"/>
    <property type="match status" value="1"/>
</dbReference>
<dbReference type="Proteomes" id="UP000002430">
    <property type="component" value="Chromosome"/>
</dbReference>
<dbReference type="GO" id="GO:0004177">
    <property type="term" value="F:aminopeptidase activity"/>
    <property type="evidence" value="ECO:0007669"/>
    <property type="project" value="UniProtKB-KW"/>
</dbReference>
<dbReference type="SUPFAM" id="SSF54980">
    <property type="entry name" value="EF-G C-terminal domain-like"/>
    <property type="match status" value="1"/>
</dbReference>
<organism evidence="4 5">
    <name type="scientific">Lawsonia intracellularis (strain PHE/MN1-00)</name>
    <dbReference type="NCBI Taxonomy" id="363253"/>
    <lineage>
        <taxon>Bacteria</taxon>
        <taxon>Pseudomonadati</taxon>
        <taxon>Thermodesulfobacteriota</taxon>
        <taxon>Desulfovibrionia</taxon>
        <taxon>Desulfovibrionales</taxon>
        <taxon>Desulfovibrionaceae</taxon>
        <taxon>Lawsonia</taxon>
    </lineage>
</organism>
<protein>
    <submittedName>
        <fullName evidence="4">Xaa-Pro aminopeptidase</fullName>
    </submittedName>
</protein>
<dbReference type="GO" id="GO:0005737">
    <property type="term" value="C:cytoplasm"/>
    <property type="evidence" value="ECO:0007669"/>
    <property type="project" value="TreeGrafter"/>
</dbReference>
<keyword evidence="4" id="KW-0645">Protease</keyword>
<evidence type="ECO:0000313" key="5">
    <source>
        <dbReference type="Proteomes" id="UP000002430"/>
    </source>
</evidence>
<evidence type="ECO:0000256" key="1">
    <source>
        <dbReference type="ARBA" id="ARBA00007665"/>
    </source>
</evidence>
<accession>Q1MS48</accession>
<dbReference type="eggNOG" id="COG1739">
    <property type="taxonomic scope" value="Bacteria"/>
</dbReference>
<dbReference type="PANTHER" id="PTHR16301:SF20">
    <property type="entry name" value="IMPACT FAMILY MEMBER YIGZ"/>
    <property type="match status" value="1"/>
</dbReference>
<dbReference type="AlphaFoldDB" id="Q1MS48"/>
<dbReference type="InterPro" id="IPR020568">
    <property type="entry name" value="Ribosomal_Su5_D2-typ_SF"/>
</dbReference>
<gene>
    <name evidence="4" type="primary">pepQ</name>
    <name evidence="4" type="ordered locus">LI0121</name>
</gene>